<dbReference type="SUPFAM" id="SSF46785">
    <property type="entry name" value="Winged helix' DNA-binding domain"/>
    <property type="match status" value="1"/>
</dbReference>
<reference evidence="2" key="1">
    <citation type="submission" date="2021-04" db="EMBL/GenBank/DDBJ databases">
        <title>Phylogenetic analysis of Acidobacteriaceae.</title>
        <authorList>
            <person name="Qiu L."/>
            <person name="Zhang Q."/>
        </authorList>
    </citation>
    <scope>NUCLEOTIDE SEQUENCE</scope>
    <source>
        <strain evidence="2">DSM 25168</strain>
    </source>
</reference>
<dbReference type="InterPro" id="IPR036388">
    <property type="entry name" value="WH-like_DNA-bd_sf"/>
</dbReference>
<evidence type="ECO:0000313" key="3">
    <source>
        <dbReference type="Proteomes" id="UP001059380"/>
    </source>
</evidence>
<dbReference type="InterPro" id="IPR052509">
    <property type="entry name" value="Metal_resp_DNA-bind_regulator"/>
</dbReference>
<keyword evidence="3" id="KW-1185">Reference proteome</keyword>
<dbReference type="Gene3D" id="1.10.10.10">
    <property type="entry name" value="Winged helix-like DNA-binding domain superfamily/Winged helix DNA-binding domain"/>
    <property type="match status" value="1"/>
</dbReference>
<dbReference type="KEGG" id="orp:MOP44_01285"/>
<dbReference type="InterPro" id="IPR005149">
    <property type="entry name" value="Tscrpt_reg_PadR_N"/>
</dbReference>
<dbReference type="PANTHER" id="PTHR33169:SF14">
    <property type="entry name" value="TRANSCRIPTIONAL REGULATOR RV3488"/>
    <property type="match status" value="1"/>
</dbReference>
<proteinExistence type="predicted"/>
<dbReference type="EMBL" id="CP093313">
    <property type="protein sequence ID" value="UWZ84580.1"/>
    <property type="molecule type" value="Genomic_DNA"/>
</dbReference>
<protein>
    <submittedName>
        <fullName evidence="2">PadR family transcriptional regulator</fullName>
    </submittedName>
</protein>
<accession>A0A9J7BNW9</accession>
<sequence length="112" mass="12467">MAKRSSAKYQDLYIGLVRLHVLHHAAKESVFGQGMIEELGRHGYRLGPGTIYPLLHSMERRGWLRAQLVVVAGRRRKSYVATHAGKAALTEAIARVEELVHEVAKSDGEAHT</sequence>
<gene>
    <name evidence="2" type="ORF">MOP44_01285</name>
</gene>
<dbReference type="Pfam" id="PF03551">
    <property type="entry name" value="PadR"/>
    <property type="match status" value="1"/>
</dbReference>
<dbReference type="AlphaFoldDB" id="A0A9J7BNW9"/>
<evidence type="ECO:0000313" key="2">
    <source>
        <dbReference type="EMBL" id="UWZ84580.1"/>
    </source>
</evidence>
<dbReference type="RefSeq" id="WP_260794087.1">
    <property type="nucleotide sequence ID" value="NZ_CP093313.1"/>
</dbReference>
<organism evidence="2 3">
    <name type="scientific">Occallatibacter riparius</name>
    <dbReference type="NCBI Taxonomy" id="1002689"/>
    <lineage>
        <taxon>Bacteria</taxon>
        <taxon>Pseudomonadati</taxon>
        <taxon>Acidobacteriota</taxon>
        <taxon>Terriglobia</taxon>
        <taxon>Terriglobales</taxon>
        <taxon>Acidobacteriaceae</taxon>
        <taxon>Occallatibacter</taxon>
    </lineage>
</organism>
<dbReference type="PANTHER" id="PTHR33169">
    <property type="entry name" value="PADR-FAMILY TRANSCRIPTIONAL REGULATOR"/>
    <property type="match status" value="1"/>
</dbReference>
<feature type="domain" description="Transcription regulator PadR N-terminal" evidence="1">
    <location>
        <begin position="21"/>
        <end position="91"/>
    </location>
</feature>
<dbReference type="InterPro" id="IPR036390">
    <property type="entry name" value="WH_DNA-bd_sf"/>
</dbReference>
<evidence type="ECO:0000259" key="1">
    <source>
        <dbReference type="Pfam" id="PF03551"/>
    </source>
</evidence>
<name>A0A9J7BNW9_9BACT</name>
<dbReference type="Proteomes" id="UP001059380">
    <property type="component" value="Chromosome"/>
</dbReference>